<comment type="similarity">
    <text evidence="3">Belongs to the peptidase M24 family.</text>
</comment>
<keyword evidence="7" id="KW-0378">Hydrolase</keyword>
<evidence type="ECO:0000313" key="14">
    <source>
        <dbReference type="EMBL" id="ODV90562.1"/>
    </source>
</evidence>
<dbReference type="Gene3D" id="1.10.10.10">
    <property type="entry name" value="Winged helix-like DNA-binding domain superfamily/Winged helix DNA-binding domain"/>
    <property type="match status" value="1"/>
</dbReference>
<dbReference type="GO" id="GO:0046872">
    <property type="term" value="F:metal ion binding"/>
    <property type="evidence" value="ECO:0007669"/>
    <property type="project" value="UniProtKB-KW"/>
</dbReference>
<evidence type="ECO:0000256" key="12">
    <source>
        <dbReference type="ARBA" id="ARBA00034680"/>
    </source>
</evidence>
<dbReference type="GO" id="GO:0008237">
    <property type="term" value="F:metallopeptidase activity"/>
    <property type="evidence" value="ECO:0007669"/>
    <property type="project" value="UniProtKB-KW"/>
</dbReference>
<comment type="subcellular location">
    <subcellularLocation>
        <location evidence="2">Cytoplasm</location>
    </subcellularLocation>
    <subcellularLocation>
        <location evidence="1">Nucleus</location>
    </subcellularLocation>
</comment>
<evidence type="ECO:0000313" key="15">
    <source>
        <dbReference type="Proteomes" id="UP000095023"/>
    </source>
</evidence>
<keyword evidence="15" id="KW-1185">Reference proteome</keyword>
<proteinExistence type="inferred from homology"/>
<evidence type="ECO:0000256" key="4">
    <source>
        <dbReference type="ARBA" id="ARBA00022490"/>
    </source>
</evidence>
<evidence type="ECO:0000256" key="2">
    <source>
        <dbReference type="ARBA" id="ARBA00004496"/>
    </source>
</evidence>
<dbReference type="Proteomes" id="UP000095023">
    <property type="component" value="Unassembled WGS sequence"/>
</dbReference>
<keyword evidence="9" id="KW-0539">Nucleus</keyword>
<dbReference type="GO" id="GO:0005634">
    <property type="term" value="C:nucleus"/>
    <property type="evidence" value="ECO:0007669"/>
    <property type="project" value="UniProtKB-SubCell"/>
</dbReference>
<reference evidence="15" key="1">
    <citation type="submission" date="2016-02" db="EMBL/GenBank/DDBJ databases">
        <title>Comparative genomics of biotechnologically important yeasts.</title>
        <authorList>
            <consortium name="DOE Joint Genome Institute"/>
            <person name="Riley R."/>
            <person name="Haridas S."/>
            <person name="Wolfe K.H."/>
            <person name="Lopes M.R."/>
            <person name="Hittinger C.T."/>
            <person name="Goker M."/>
            <person name="Salamov A."/>
            <person name="Wisecaver J."/>
            <person name="Long T.M."/>
            <person name="Aerts A.L."/>
            <person name="Barry K."/>
            <person name="Choi C."/>
            <person name="Clum A."/>
            <person name="Coughlan A.Y."/>
            <person name="Deshpande S."/>
            <person name="Douglass A.P."/>
            <person name="Hanson S.J."/>
            <person name="Klenk H.-P."/>
            <person name="Labutti K."/>
            <person name="Lapidus A."/>
            <person name="Lindquist E."/>
            <person name="Lipzen A."/>
            <person name="Meier-Kolthoff J.P."/>
            <person name="Ohm R.A."/>
            <person name="Otillar R.P."/>
            <person name="Pangilinan J."/>
            <person name="Peng Y."/>
            <person name="Rokas A."/>
            <person name="Rosa C.A."/>
            <person name="Scheuner C."/>
            <person name="Sibirny A.A."/>
            <person name="Slot J.C."/>
            <person name="Stielow J.B."/>
            <person name="Sun H."/>
            <person name="Kurtzman C.P."/>
            <person name="Blackwell M."/>
            <person name="Jeffries T.W."/>
            <person name="Grigoriev I.V."/>
        </authorList>
    </citation>
    <scope>NUCLEOTIDE SEQUENCE [LARGE SCALE GENOMIC DNA]</scope>
    <source>
        <strain evidence="15">NRRL Y-17796</strain>
    </source>
</reference>
<accession>A0A1E4TFK9</accession>
<feature type="domain" description="Peptidase M24" evidence="13">
    <location>
        <begin position="26"/>
        <end position="166"/>
    </location>
</feature>
<dbReference type="PANTHER" id="PTHR10804:SF102">
    <property type="entry name" value="METALLOPROTEASE ARX1-RELATED"/>
    <property type="match status" value="1"/>
</dbReference>
<protein>
    <recommendedName>
        <fullName evidence="10">Probable metalloprotease ARX1</fullName>
    </recommendedName>
    <alternativeName>
        <fullName evidence="11">Associated with ribosomal export complex protein 1</fullName>
    </alternativeName>
</protein>
<evidence type="ECO:0000259" key="13">
    <source>
        <dbReference type="Pfam" id="PF00557"/>
    </source>
</evidence>
<dbReference type="InterPro" id="IPR000994">
    <property type="entry name" value="Pept_M24"/>
</dbReference>
<evidence type="ECO:0000256" key="7">
    <source>
        <dbReference type="ARBA" id="ARBA00022801"/>
    </source>
</evidence>
<dbReference type="InterPro" id="IPR047113">
    <property type="entry name" value="PA2G4/ARX1"/>
</dbReference>
<dbReference type="EMBL" id="KV453842">
    <property type="protein sequence ID" value="ODV90562.1"/>
    <property type="molecule type" value="Genomic_DNA"/>
</dbReference>
<dbReference type="AlphaFoldDB" id="A0A1E4TFK9"/>
<evidence type="ECO:0000256" key="5">
    <source>
        <dbReference type="ARBA" id="ARBA00022670"/>
    </source>
</evidence>
<sequence length="408" mass="43804">MSLIQNAEQSVLLDEKNILREDVVQKYHVAGQICQTALKHALRQIQLGAPIGKICLEVDSIVRNLTAKVYEDVKEKGIAEPTTISIDNVYMGSRPEGSGSPASPGSLAKISFGAHIDGYTAKVAHTAVVQASREGPVEGDAANVVCASHFATEAAVQLLAQGHGRSSVLRDVVERAAAAYGCSVIPGTRIRRIRRFLVGQSELSDESGGELQYKGMVWPLAEPRSEGDDDDDDVVAEAGEVWLVDVRVAASKSGKQRAVDEKARVYCRDFGVHHDLKVKTSRTLLGKIDKAFSVYPFSLDAIDMAEKDIVLGLSELTKSGLVVAEHAKEWVAPKAVTAREMTTIALTGKPLRLTGGSSVAAPAWVHSVYDLNSTEIMSLIDVPSYETIDAADVPEEALEVGGEEMTID</sequence>
<keyword evidence="6" id="KW-0479">Metal-binding</keyword>
<evidence type="ECO:0000256" key="1">
    <source>
        <dbReference type="ARBA" id="ARBA00004123"/>
    </source>
</evidence>
<evidence type="ECO:0000256" key="6">
    <source>
        <dbReference type="ARBA" id="ARBA00022723"/>
    </source>
</evidence>
<dbReference type="PANTHER" id="PTHR10804">
    <property type="entry name" value="PROTEASE FAMILY M24 METHIONYL AMINOPEPTIDASE, AMINOPEPTIDASE P"/>
    <property type="match status" value="1"/>
</dbReference>
<dbReference type="GO" id="GO:0006508">
    <property type="term" value="P:proteolysis"/>
    <property type="evidence" value="ECO:0007669"/>
    <property type="project" value="UniProtKB-KW"/>
</dbReference>
<name>A0A1E4TFK9_9ASCO</name>
<keyword evidence="5" id="KW-0645">Protease</keyword>
<comment type="function">
    <text evidence="12">Probable metalloprotease involved in proper assembly of pre-ribosomal particles during the biogenesis of the 60S ribosomal subunit. Accompanies the pre-60S particles to the cytoplasm.</text>
</comment>
<gene>
    <name evidence="14" type="ORF">CANCADRAFT_107887</name>
</gene>
<evidence type="ECO:0000256" key="3">
    <source>
        <dbReference type="ARBA" id="ARBA00007319"/>
    </source>
</evidence>
<keyword evidence="4" id="KW-0963">Cytoplasm</keyword>
<evidence type="ECO:0000256" key="11">
    <source>
        <dbReference type="ARBA" id="ARBA00033475"/>
    </source>
</evidence>
<dbReference type="SUPFAM" id="SSF55920">
    <property type="entry name" value="Creatinase/aminopeptidase"/>
    <property type="match status" value="1"/>
</dbReference>
<dbReference type="GO" id="GO:0005737">
    <property type="term" value="C:cytoplasm"/>
    <property type="evidence" value="ECO:0007669"/>
    <property type="project" value="UniProtKB-SubCell"/>
</dbReference>
<keyword evidence="8" id="KW-0482">Metalloprotease</keyword>
<evidence type="ECO:0000256" key="10">
    <source>
        <dbReference type="ARBA" id="ARBA00026155"/>
    </source>
</evidence>
<evidence type="ECO:0000256" key="8">
    <source>
        <dbReference type="ARBA" id="ARBA00023049"/>
    </source>
</evidence>
<dbReference type="Gene3D" id="3.90.230.10">
    <property type="entry name" value="Creatinase/methionine aminopeptidase superfamily"/>
    <property type="match status" value="1"/>
</dbReference>
<dbReference type="InterPro" id="IPR036005">
    <property type="entry name" value="Creatinase/aminopeptidase-like"/>
</dbReference>
<organism evidence="14 15">
    <name type="scientific">Tortispora caseinolytica NRRL Y-17796</name>
    <dbReference type="NCBI Taxonomy" id="767744"/>
    <lineage>
        <taxon>Eukaryota</taxon>
        <taxon>Fungi</taxon>
        <taxon>Dikarya</taxon>
        <taxon>Ascomycota</taxon>
        <taxon>Saccharomycotina</taxon>
        <taxon>Trigonopsidomycetes</taxon>
        <taxon>Trigonopsidales</taxon>
        <taxon>Trigonopsidaceae</taxon>
        <taxon>Tortispora</taxon>
    </lineage>
</organism>
<dbReference type="Pfam" id="PF00557">
    <property type="entry name" value="Peptidase_M24"/>
    <property type="match status" value="1"/>
</dbReference>
<dbReference type="InterPro" id="IPR036388">
    <property type="entry name" value="WH-like_DNA-bd_sf"/>
</dbReference>
<dbReference type="OrthoDB" id="5876363at2759"/>
<evidence type="ECO:0000256" key="9">
    <source>
        <dbReference type="ARBA" id="ARBA00023242"/>
    </source>
</evidence>